<dbReference type="InterPro" id="IPR029063">
    <property type="entry name" value="SAM-dependent_MTases_sf"/>
</dbReference>
<accession>A0ABN4ATZ2</accession>
<dbReference type="EMBL" id="CP003264">
    <property type="protein sequence ID" value="AFN35184.1"/>
    <property type="molecule type" value="Genomic_DNA"/>
</dbReference>
<reference evidence="4 5" key="1">
    <citation type="journal article" date="2012" name="Vet. Microbiol.">
        <title>Comparative genomic analyses of the Taylorellae.</title>
        <authorList>
            <person name="Hauser H."/>
            <person name="Richter D.C."/>
            <person name="van Tonder A."/>
            <person name="Clark L."/>
            <person name="Preston A."/>
        </authorList>
    </citation>
    <scope>NUCLEOTIDE SEQUENCE [LARGE SCALE GENOMIC DNA]</scope>
    <source>
        <strain evidence="4 5">ATCC 35865</strain>
    </source>
</reference>
<keyword evidence="5" id="KW-1185">Reference proteome</keyword>
<dbReference type="PANTHER" id="PTHR13090:SF1">
    <property type="entry name" value="ARGININE-HYDROXYLASE NDUFAF5, MITOCHONDRIAL"/>
    <property type="match status" value="1"/>
</dbReference>
<name>A0ABN4ATZ2_9BURK</name>
<organism evidence="4 5">
    <name type="scientific">Taylorella equigenitalis ATCC 35865</name>
    <dbReference type="NCBI Taxonomy" id="743973"/>
    <lineage>
        <taxon>Bacteria</taxon>
        <taxon>Pseudomonadati</taxon>
        <taxon>Pseudomonadota</taxon>
        <taxon>Betaproteobacteria</taxon>
        <taxon>Burkholderiales</taxon>
        <taxon>Alcaligenaceae</taxon>
        <taxon>Taylorella</taxon>
    </lineage>
</organism>
<sequence>MKLSTPINPSIINKNRVKKQFDRRAYSKDSLFLYDEIFHRMFEKLDYIKVDPKRIIDLGCGDGRHFSDFRNRFKNAQYIGVDFSDKRLAICQSFLNKNPLLKKRFLVGFKPAEASCLLADMANTEIDPESAELVWANLSVHCHPNPLSVFSEIRRLLKTEGLLMFSTFGPATFRELRDAIEHAGLKNVQTHPFIDMHDYGDMLLECGFADPVMDQELLKLTYKSSKKLMDDIYAFGGNACTLPRSELSTKSGLQRLLEALEAKRNREGLLELTLEIAYGHAWKASSFRKGDETRVSLEGLRSHLNRKQT</sequence>
<gene>
    <name evidence="4" type="ORF">KUI_0080</name>
</gene>
<dbReference type="PANTHER" id="PTHR13090">
    <property type="entry name" value="ARGININE-HYDROXYLASE NDUFAF5, MITOCHONDRIAL"/>
    <property type="match status" value="1"/>
</dbReference>
<dbReference type="Gene3D" id="3.40.50.150">
    <property type="entry name" value="Vaccinia Virus protein VP39"/>
    <property type="match status" value="1"/>
</dbReference>
<dbReference type="SUPFAM" id="SSF53335">
    <property type="entry name" value="S-adenosyl-L-methionine-dependent methyltransferases"/>
    <property type="match status" value="1"/>
</dbReference>
<evidence type="ECO:0000313" key="4">
    <source>
        <dbReference type="EMBL" id="AFN35184.1"/>
    </source>
</evidence>
<dbReference type="InterPro" id="IPR050602">
    <property type="entry name" value="Malonyl-ACP_OMT"/>
</dbReference>
<evidence type="ECO:0000313" key="5">
    <source>
        <dbReference type="Proteomes" id="UP000003121"/>
    </source>
</evidence>
<dbReference type="Proteomes" id="UP000003121">
    <property type="component" value="Chromosome"/>
</dbReference>
<feature type="domain" description="Methyltransferase type 11" evidence="3">
    <location>
        <begin position="57"/>
        <end position="165"/>
    </location>
</feature>
<evidence type="ECO:0000256" key="1">
    <source>
        <dbReference type="ARBA" id="ARBA00022603"/>
    </source>
</evidence>
<dbReference type="RefSeq" id="WP_014840015.1">
    <property type="nucleotide sequence ID" value="NC_018108.1"/>
</dbReference>
<dbReference type="GO" id="GO:0032259">
    <property type="term" value="P:methylation"/>
    <property type="evidence" value="ECO:0007669"/>
    <property type="project" value="UniProtKB-KW"/>
</dbReference>
<keyword evidence="1 4" id="KW-0489">Methyltransferase</keyword>
<protein>
    <submittedName>
        <fullName evidence="4">SAM-dependent methyltransferase</fullName>
    </submittedName>
</protein>
<dbReference type="GO" id="GO:0008168">
    <property type="term" value="F:methyltransferase activity"/>
    <property type="evidence" value="ECO:0007669"/>
    <property type="project" value="UniProtKB-KW"/>
</dbReference>
<dbReference type="InterPro" id="IPR013216">
    <property type="entry name" value="Methyltransf_11"/>
</dbReference>
<keyword evidence="2" id="KW-0808">Transferase</keyword>
<dbReference type="CDD" id="cd02440">
    <property type="entry name" value="AdoMet_MTases"/>
    <property type="match status" value="1"/>
</dbReference>
<proteinExistence type="predicted"/>
<evidence type="ECO:0000259" key="3">
    <source>
        <dbReference type="Pfam" id="PF08241"/>
    </source>
</evidence>
<evidence type="ECO:0000256" key="2">
    <source>
        <dbReference type="ARBA" id="ARBA00022679"/>
    </source>
</evidence>
<dbReference type="Pfam" id="PF08241">
    <property type="entry name" value="Methyltransf_11"/>
    <property type="match status" value="1"/>
</dbReference>